<proteinExistence type="predicted"/>
<feature type="region of interest" description="Disordered" evidence="6">
    <location>
        <begin position="26"/>
        <end position="60"/>
    </location>
</feature>
<dbReference type="PANTHER" id="PTHR47959:SF13">
    <property type="entry name" value="ATP-DEPENDENT RNA HELICASE RHLE"/>
    <property type="match status" value="1"/>
</dbReference>
<dbReference type="PROSITE" id="PS51194">
    <property type="entry name" value="HELICASE_CTER"/>
    <property type="match status" value="1"/>
</dbReference>
<reference evidence="9 10" key="1">
    <citation type="submission" date="2024-05" db="EMBL/GenBank/DDBJ databases">
        <title>Long read based assembly of the Candida bracarensis genome reveals expanded adhesin content.</title>
        <authorList>
            <person name="Marcet-Houben M."/>
            <person name="Ksiezopolska E."/>
            <person name="Gabaldon T."/>
        </authorList>
    </citation>
    <scope>NUCLEOTIDE SEQUENCE [LARGE SCALE GENOMIC DNA]</scope>
    <source>
        <strain evidence="9 10">CBM6</strain>
    </source>
</reference>
<protein>
    <submittedName>
        <fullName evidence="9">ATP-dependent RNA helicase MRH4, mitochondrial</fullName>
    </submittedName>
</protein>
<feature type="domain" description="Helicase ATP-binding" evidence="7">
    <location>
        <begin position="137"/>
        <end position="326"/>
    </location>
</feature>
<dbReference type="InterPro" id="IPR001650">
    <property type="entry name" value="Helicase_C-like"/>
</dbReference>
<dbReference type="SMART" id="SM00487">
    <property type="entry name" value="DEXDc"/>
    <property type="match status" value="1"/>
</dbReference>
<dbReference type="InterPro" id="IPR011545">
    <property type="entry name" value="DEAD/DEAH_box_helicase_dom"/>
</dbReference>
<organism evidence="9 10">
    <name type="scientific">Nakaseomyces bracarensis</name>
    <dbReference type="NCBI Taxonomy" id="273131"/>
    <lineage>
        <taxon>Eukaryota</taxon>
        <taxon>Fungi</taxon>
        <taxon>Dikarya</taxon>
        <taxon>Ascomycota</taxon>
        <taxon>Saccharomycotina</taxon>
        <taxon>Saccharomycetes</taxon>
        <taxon>Saccharomycetales</taxon>
        <taxon>Saccharomycetaceae</taxon>
        <taxon>Nakaseomyces</taxon>
    </lineage>
</organism>
<dbReference type="Gene3D" id="3.40.50.300">
    <property type="entry name" value="P-loop containing nucleotide triphosphate hydrolases"/>
    <property type="match status" value="2"/>
</dbReference>
<dbReference type="PROSITE" id="PS51192">
    <property type="entry name" value="HELICASE_ATP_BIND_1"/>
    <property type="match status" value="1"/>
</dbReference>
<dbReference type="PANTHER" id="PTHR47959">
    <property type="entry name" value="ATP-DEPENDENT RNA HELICASE RHLE-RELATED"/>
    <property type="match status" value="1"/>
</dbReference>
<evidence type="ECO:0000256" key="3">
    <source>
        <dbReference type="ARBA" id="ARBA00022806"/>
    </source>
</evidence>
<evidence type="ECO:0000256" key="5">
    <source>
        <dbReference type="ARBA" id="ARBA00022884"/>
    </source>
</evidence>
<dbReference type="InterPro" id="IPR050079">
    <property type="entry name" value="DEAD_box_RNA_helicase"/>
</dbReference>
<evidence type="ECO:0000256" key="1">
    <source>
        <dbReference type="ARBA" id="ARBA00022741"/>
    </source>
</evidence>
<dbReference type="Proteomes" id="UP001623330">
    <property type="component" value="Unassembled WGS sequence"/>
</dbReference>
<evidence type="ECO:0000259" key="8">
    <source>
        <dbReference type="PROSITE" id="PS51194"/>
    </source>
</evidence>
<evidence type="ECO:0000256" key="2">
    <source>
        <dbReference type="ARBA" id="ARBA00022801"/>
    </source>
</evidence>
<dbReference type="EMBL" id="JBEVYD010000012">
    <property type="protein sequence ID" value="KAL3228921.1"/>
    <property type="molecule type" value="Genomic_DNA"/>
</dbReference>
<dbReference type="Pfam" id="PF00271">
    <property type="entry name" value="Helicase_C"/>
    <property type="match status" value="1"/>
</dbReference>
<dbReference type="InterPro" id="IPR014001">
    <property type="entry name" value="Helicase_ATP-bd"/>
</dbReference>
<dbReference type="InterPro" id="IPR027417">
    <property type="entry name" value="P-loop_NTPase"/>
</dbReference>
<gene>
    <name evidence="9" type="ORF">RNJ44_02008</name>
</gene>
<comment type="caution">
    <text evidence="9">The sequence shown here is derived from an EMBL/GenBank/DDBJ whole genome shotgun (WGS) entry which is preliminary data.</text>
</comment>
<evidence type="ECO:0000313" key="9">
    <source>
        <dbReference type="EMBL" id="KAL3228921.1"/>
    </source>
</evidence>
<dbReference type="SUPFAM" id="SSF52540">
    <property type="entry name" value="P-loop containing nucleoside triphosphate hydrolases"/>
    <property type="match status" value="1"/>
</dbReference>
<evidence type="ECO:0000256" key="6">
    <source>
        <dbReference type="SAM" id="MobiDB-lite"/>
    </source>
</evidence>
<keyword evidence="3 9" id="KW-0347">Helicase</keyword>
<dbReference type="SMART" id="SM00490">
    <property type="entry name" value="HELICc"/>
    <property type="match status" value="1"/>
</dbReference>
<keyword evidence="1" id="KW-0547">Nucleotide-binding</keyword>
<keyword evidence="5" id="KW-0694">RNA-binding</keyword>
<dbReference type="CDD" id="cd18787">
    <property type="entry name" value="SF2_C_DEAD"/>
    <property type="match status" value="1"/>
</dbReference>
<dbReference type="GO" id="GO:0004386">
    <property type="term" value="F:helicase activity"/>
    <property type="evidence" value="ECO:0007669"/>
    <property type="project" value="UniProtKB-KW"/>
</dbReference>
<accession>A0ABR4NM86</accession>
<evidence type="ECO:0000256" key="4">
    <source>
        <dbReference type="ARBA" id="ARBA00022840"/>
    </source>
</evidence>
<feature type="domain" description="Helicase C-terminal" evidence="8">
    <location>
        <begin position="357"/>
        <end position="549"/>
    </location>
</feature>
<name>A0ABR4NM86_9SACH</name>
<feature type="compositionally biased region" description="Polar residues" evidence="6">
    <location>
        <begin position="33"/>
        <end position="42"/>
    </location>
</feature>
<evidence type="ECO:0000259" key="7">
    <source>
        <dbReference type="PROSITE" id="PS51192"/>
    </source>
</evidence>
<feature type="compositionally biased region" description="Basic residues" evidence="6">
    <location>
        <begin position="47"/>
        <end position="59"/>
    </location>
</feature>
<evidence type="ECO:0000313" key="10">
    <source>
        <dbReference type="Proteomes" id="UP001623330"/>
    </source>
</evidence>
<keyword evidence="4" id="KW-0067">ATP-binding</keyword>
<sequence length="549" mass="61936">MILALRRPLVFRALWTRHITIHKGPKRDINKAKSPSRTSLKLSSRFDKRKAKQAQKHKSKDQFKYGEFGGLKENKNENLTSNSNLIEKIKSFEELKLLPEVRTHIIDLIKKDSLSTDVSEITPSPIQVVAIKRLSKNLMDNKLQVHAIAAETGSGKTMAYAAPLFDYLKRQEMETPEFWETIKDKAIVRSVILVPTIELIDQVHATLSSSNDDVFGLNVKKWNNDVSYQELLEALKNRIDILITTPSKLLAIQKIRMISRPDLVLQRVNFAVFDEADTLLDRSWLEDTHRALKAIPNVNHLILCSATIPNEFNKTLTKMFPNIVPLTTPRLHKLPKGLNFKIVNAAISPYKGSKIKALAQTLYAIAHDGTDVGYEKRSIVFVNEKKDVEPVVNKLRDQYGHNVVGLTGSMDATARQTVIKPFISPPEPITQSQSIKQENLRDQETLKLAESNITIGDINSIVEPIRDGNDASPLRVLVTTDVMARGINFKGVRNVVLYDVPSTTIDLVHRSGRTARMRQTGRVFMIIDRKTKSWAKAIPSVLKNNKALT</sequence>
<dbReference type="Pfam" id="PF00270">
    <property type="entry name" value="DEAD"/>
    <property type="match status" value="1"/>
</dbReference>
<keyword evidence="10" id="KW-1185">Reference proteome</keyword>
<keyword evidence="2" id="KW-0378">Hydrolase</keyword>